<dbReference type="PANTHER" id="PTHR47506">
    <property type="entry name" value="TRANSCRIPTIONAL REGULATORY PROTEIN"/>
    <property type="match status" value="1"/>
</dbReference>
<organism evidence="6 7">
    <name type="scientific">Pseudomonas typographi</name>
    <dbReference type="NCBI Taxonomy" id="2715964"/>
    <lineage>
        <taxon>Bacteria</taxon>
        <taxon>Pseudomonadati</taxon>
        <taxon>Pseudomonadota</taxon>
        <taxon>Gammaproteobacteria</taxon>
        <taxon>Pseudomonadales</taxon>
        <taxon>Pseudomonadaceae</taxon>
        <taxon>Pseudomonas</taxon>
    </lineage>
</organism>
<dbReference type="EMBL" id="JAAOCA010000008">
    <property type="protein sequence ID" value="MBD1598767.1"/>
    <property type="molecule type" value="Genomic_DNA"/>
</dbReference>
<comment type="caution">
    <text evidence="6">The sequence shown here is derived from an EMBL/GenBank/DDBJ whole genome shotgun (WGS) entry which is preliminary data.</text>
</comment>
<dbReference type="Gene3D" id="1.10.357.10">
    <property type="entry name" value="Tetracycline Repressor, domain 2"/>
    <property type="match status" value="1"/>
</dbReference>
<feature type="DNA-binding region" description="H-T-H motif" evidence="4">
    <location>
        <begin position="26"/>
        <end position="45"/>
    </location>
</feature>
<keyword evidence="2 4" id="KW-0238">DNA-binding</keyword>
<evidence type="ECO:0000256" key="4">
    <source>
        <dbReference type="PROSITE-ProRule" id="PRU00335"/>
    </source>
</evidence>
<dbReference type="InterPro" id="IPR001647">
    <property type="entry name" value="HTH_TetR"/>
</dbReference>
<evidence type="ECO:0000313" key="6">
    <source>
        <dbReference type="EMBL" id="MBD1598767.1"/>
    </source>
</evidence>
<dbReference type="Proteomes" id="UP000805841">
    <property type="component" value="Unassembled WGS sequence"/>
</dbReference>
<evidence type="ECO:0000256" key="2">
    <source>
        <dbReference type="ARBA" id="ARBA00023125"/>
    </source>
</evidence>
<dbReference type="InterPro" id="IPR009057">
    <property type="entry name" value="Homeodomain-like_sf"/>
</dbReference>
<evidence type="ECO:0000256" key="3">
    <source>
        <dbReference type="ARBA" id="ARBA00023163"/>
    </source>
</evidence>
<keyword evidence="7" id="KW-1185">Reference proteome</keyword>
<dbReference type="PRINTS" id="PR00455">
    <property type="entry name" value="HTHTETR"/>
</dbReference>
<evidence type="ECO:0000313" key="7">
    <source>
        <dbReference type="Proteomes" id="UP000805841"/>
    </source>
</evidence>
<gene>
    <name evidence="6" type="ORF">HAQ05_08615</name>
</gene>
<reference evidence="6 7" key="1">
    <citation type="journal article" date="2020" name="Insects">
        <title>Bacteria Belonging to Pseudomonas typographi sp. nov. from the Bark Beetle Ips typographus Have Genomic Potential to Aid in the Host Ecology.</title>
        <authorList>
            <person name="Peral-Aranega E."/>
            <person name="Saati-Santamaria Z."/>
            <person name="Kolarik M."/>
            <person name="Rivas R."/>
            <person name="Garcia-Fraile P."/>
        </authorList>
    </citation>
    <scope>NUCLEOTIDE SEQUENCE [LARGE SCALE GENOMIC DNA]</scope>
    <source>
        <strain evidence="6 7">CA3A</strain>
    </source>
</reference>
<sequence>MKASLREHILDVAEELFYAQGTRAVGIDRIIAEADIAKATLYAHFNSKHALILAYLQRRSDRVLGFMGDTIHATAGESAKSVVMAMFDVLQHNTGVDSPFRGCAFMLAVAENAGDEPIRNIAISHKQAVSELFRSVIGADTPGAQRLAEQIALCYEGALSTIAIHKSNRCIEAAKASIENCFKIAADPM</sequence>
<dbReference type="SUPFAM" id="SSF46689">
    <property type="entry name" value="Homeodomain-like"/>
    <property type="match status" value="1"/>
</dbReference>
<dbReference type="PANTHER" id="PTHR47506:SF3">
    <property type="entry name" value="HTH-TYPE TRANSCRIPTIONAL REGULATOR LMRA"/>
    <property type="match status" value="1"/>
</dbReference>
<accession>A0ABR7Z018</accession>
<protein>
    <submittedName>
        <fullName evidence="6">TetR/AcrR family transcriptional regulator</fullName>
    </submittedName>
</protein>
<evidence type="ECO:0000256" key="1">
    <source>
        <dbReference type="ARBA" id="ARBA00023015"/>
    </source>
</evidence>
<name>A0ABR7Z018_9PSED</name>
<keyword evidence="3" id="KW-0804">Transcription</keyword>
<dbReference type="InterPro" id="IPR036271">
    <property type="entry name" value="Tet_transcr_reg_TetR-rel_C_sf"/>
</dbReference>
<keyword evidence="1" id="KW-0805">Transcription regulation</keyword>
<dbReference type="RefSeq" id="WP_190419405.1">
    <property type="nucleotide sequence ID" value="NZ_JAAOCA010000008.1"/>
</dbReference>
<dbReference type="PROSITE" id="PS50977">
    <property type="entry name" value="HTH_TETR_2"/>
    <property type="match status" value="1"/>
</dbReference>
<dbReference type="SUPFAM" id="SSF48498">
    <property type="entry name" value="Tetracyclin repressor-like, C-terminal domain"/>
    <property type="match status" value="1"/>
</dbReference>
<dbReference type="Pfam" id="PF00440">
    <property type="entry name" value="TetR_N"/>
    <property type="match status" value="1"/>
</dbReference>
<proteinExistence type="predicted"/>
<feature type="domain" description="HTH tetR-type" evidence="5">
    <location>
        <begin position="3"/>
        <end position="63"/>
    </location>
</feature>
<evidence type="ECO:0000259" key="5">
    <source>
        <dbReference type="PROSITE" id="PS50977"/>
    </source>
</evidence>